<dbReference type="Proteomes" id="UP000198462">
    <property type="component" value="Unassembled WGS sequence"/>
</dbReference>
<sequence>MAFRIVNLNQNDGSWKSFRENWEQQCEQLDENPDSYAPDAFSAIRTCLETPVMQSSDRKSQAVSLVDSDEQHMVAAVLHWHPAPGVKGHILKVRQLTVCPRLDFGELDEDFYADVLVELTSRVYKLSENELPATEIRFHLRSPADKVYFAAFGKKIDGENVFEQVKHHGAWLHIVKRT</sequence>
<comment type="caution">
    <text evidence="1">The sequence shown here is derived from an EMBL/GenBank/DDBJ whole genome shotgun (WGS) entry which is preliminary data.</text>
</comment>
<organism evidence="1 2">
    <name type="scientific">Pacificimonas flava</name>
    <dbReference type="NCBI Taxonomy" id="1234595"/>
    <lineage>
        <taxon>Bacteria</taxon>
        <taxon>Pseudomonadati</taxon>
        <taxon>Pseudomonadota</taxon>
        <taxon>Alphaproteobacteria</taxon>
        <taxon>Sphingomonadales</taxon>
        <taxon>Sphingosinicellaceae</taxon>
        <taxon>Pacificimonas</taxon>
    </lineage>
</organism>
<evidence type="ECO:0000313" key="1">
    <source>
        <dbReference type="EMBL" id="OWV32934.1"/>
    </source>
</evidence>
<name>A0A219B424_9SPHN</name>
<proteinExistence type="predicted"/>
<keyword evidence="2" id="KW-1185">Reference proteome</keyword>
<evidence type="ECO:0000313" key="2">
    <source>
        <dbReference type="Proteomes" id="UP000198462"/>
    </source>
</evidence>
<gene>
    <name evidence="1" type="ORF">B5C34_05330</name>
</gene>
<accession>A0A219B424</accession>
<dbReference type="EMBL" id="NFZT01000001">
    <property type="protein sequence ID" value="OWV32934.1"/>
    <property type="molecule type" value="Genomic_DNA"/>
</dbReference>
<dbReference type="OrthoDB" id="7596070at2"/>
<dbReference type="RefSeq" id="WP_088711723.1">
    <property type="nucleotide sequence ID" value="NZ_NFZT01000001.1"/>
</dbReference>
<dbReference type="AlphaFoldDB" id="A0A219B424"/>
<protein>
    <submittedName>
        <fullName evidence="1">Uncharacterized protein</fullName>
    </submittedName>
</protein>
<reference evidence="2" key="1">
    <citation type="submission" date="2017-05" db="EMBL/GenBank/DDBJ databases">
        <authorList>
            <person name="Lin X."/>
        </authorList>
    </citation>
    <scope>NUCLEOTIDE SEQUENCE [LARGE SCALE GENOMIC DNA]</scope>
    <source>
        <strain evidence="2">JLT2012</strain>
    </source>
</reference>